<gene>
    <name evidence="3" type="ORF">CFBP5477_018380</name>
</gene>
<evidence type="ECO:0000256" key="1">
    <source>
        <dbReference type="ARBA" id="ARBA00023172"/>
    </source>
</evidence>
<dbReference type="InterPro" id="IPR046668">
    <property type="entry name" value="DUF6538"/>
</dbReference>
<accession>A0AAF0HB54</accession>
<evidence type="ECO:0000259" key="2">
    <source>
        <dbReference type="Pfam" id="PF20172"/>
    </source>
</evidence>
<feature type="domain" description="DUF6538" evidence="2">
    <location>
        <begin position="5"/>
        <end position="60"/>
    </location>
</feature>
<dbReference type="InterPro" id="IPR013762">
    <property type="entry name" value="Integrase-like_cat_sf"/>
</dbReference>
<evidence type="ECO:0000313" key="3">
    <source>
        <dbReference type="EMBL" id="WHA43216.1"/>
    </source>
</evidence>
<protein>
    <recommendedName>
        <fullName evidence="2">DUF6538 domain-containing protein</fullName>
    </recommendedName>
</protein>
<dbReference type="EMBL" id="CP124734">
    <property type="protein sequence ID" value="WHA43216.1"/>
    <property type="molecule type" value="Genomic_DNA"/>
</dbReference>
<keyword evidence="1" id="KW-0233">DNA recombination</keyword>
<dbReference type="Pfam" id="PF20172">
    <property type="entry name" value="DUF6538"/>
    <property type="match status" value="1"/>
</dbReference>
<dbReference type="GO" id="GO:0015074">
    <property type="term" value="P:DNA integration"/>
    <property type="evidence" value="ECO:0007669"/>
    <property type="project" value="InterPro"/>
</dbReference>
<sequence length="440" mass="49723">MVQHYIHKRESGIYYFVMNVPKSTKGKFTYKQVWRSLRTRDKFEASRIASRYISDYSILFRQDSDNLHGDSLEVVKKVSSKLGVTYRDFEMVCNAPISESVAIISSQLNSLQNMKSVTKSEVAALGGAIKLSALSMPKLFERFKQLAPEKVSGSSPHEVKRKWRRFELATEDFERRMPGLSDVLKIEVRHATEYRGKLIESVNDGTFKSDVVKKRLLWLKTIFDVVFTSDYPTLTNPVGNLKRFKIDDASKRKPFTEKEINFIKRELIESKISDEAKAIIILGQYTGCSVKELILLESADIKLDANIPHINIQPNSSRKKVKNGGSRHRSIPLIGEALEIMRGFPGGFPDYRNAEGPRRMNSAMSDFFAKRVPGKGHYSFRHRIDDLLKNSKCDLGIKAGVMGHTLAGNNSYYGEGYELGLKAEALAAAIEYSIKISEGS</sequence>
<dbReference type="Proteomes" id="UP000298664">
    <property type="component" value="Chromosome Linear"/>
</dbReference>
<dbReference type="RefSeq" id="WP_137395167.1">
    <property type="nucleotide sequence ID" value="NZ_CP124734.1"/>
</dbReference>
<evidence type="ECO:0000313" key="4">
    <source>
        <dbReference type="Proteomes" id="UP000298664"/>
    </source>
</evidence>
<proteinExistence type="predicted"/>
<name>A0AAF0HB54_9HYPH</name>
<dbReference type="GO" id="GO:0006310">
    <property type="term" value="P:DNA recombination"/>
    <property type="evidence" value="ECO:0007669"/>
    <property type="project" value="UniProtKB-KW"/>
</dbReference>
<dbReference type="SUPFAM" id="SSF56349">
    <property type="entry name" value="DNA breaking-rejoining enzymes"/>
    <property type="match status" value="1"/>
</dbReference>
<dbReference type="InterPro" id="IPR011010">
    <property type="entry name" value="DNA_brk_join_enz"/>
</dbReference>
<dbReference type="GO" id="GO:0003677">
    <property type="term" value="F:DNA binding"/>
    <property type="evidence" value="ECO:0007669"/>
    <property type="project" value="InterPro"/>
</dbReference>
<dbReference type="Gene3D" id="1.10.443.10">
    <property type="entry name" value="Intergrase catalytic core"/>
    <property type="match status" value="1"/>
</dbReference>
<dbReference type="AlphaFoldDB" id="A0AAF0HB54"/>
<reference evidence="3" key="1">
    <citation type="submission" date="2023-05" db="EMBL/GenBank/DDBJ databases">
        <title>Complete genome sequence of Agrobacterium larrymoorei CFBP5477.</title>
        <authorList>
            <person name="Yen H.-C."/>
            <person name="Chou L."/>
            <person name="Lin Y.-C."/>
            <person name="Lai E.-M."/>
            <person name="Kuo C.-H."/>
        </authorList>
    </citation>
    <scope>NUCLEOTIDE SEQUENCE</scope>
    <source>
        <strain evidence="3">CFBP5477</strain>
    </source>
</reference>
<organism evidence="3 4">
    <name type="scientific">Agrobacterium larrymoorei</name>
    <dbReference type="NCBI Taxonomy" id="160699"/>
    <lineage>
        <taxon>Bacteria</taxon>
        <taxon>Pseudomonadati</taxon>
        <taxon>Pseudomonadota</taxon>
        <taxon>Alphaproteobacteria</taxon>
        <taxon>Hyphomicrobiales</taxon>
        <taxon>Rhizobiaceae</taxon>
        <taxon>Rhizobium/Agrobacterium group</taxon>
        <taxon>Agrobacterium</taxon>
    </lineage>
</organism>